<dbReference type="Pfam" id="PF12053">
    <property type="entry name" value="Par3_HAL_N_term"/>
    <property type="match status" value="1"/>
</dbReference>
<reference evidence="6" key="1">
    <citation type="journal article" name="BMC Genomics">
        <title>Long-read sequencing and de novo genome assembly of marine medaka (Oryzias melastigma).</title>
        <authorList>
            <person name="Liang P."/>
            <person name="Saqib H.S.A."/>
            <person name="Ni X."/>
            <person name="Shen Y."/>
        </authorList>
    </citation>
    <scope>NUCLEOTIDE SEQUENCE</scope>
    <source>
        <strain evidence="6">Bigg-433</strain>
    </source>
</reference>
<evidence type="ECO:0000259" key="5">
    <source>
        <dbReference type="Pfam" id="PF12053"/>
    </source>
</evidence>
<dbReference type="EMBL" id="WKFB01000295">
    <property type="protein sequence ID" value="KAF6727983.1"/>
    <property type="molecule type" value="Genomic_DNA"/>
</dbReference>
<gene>
    <name evidence="6" type="ORF">FQA47_003618</name>
</gene>
<dbReference type="GO" id="GO:0045197">
    <property type="term" value="P:establishment or maintenance of epithelial cell apical/basal polarity"/>
    <property type="evidence" value="ECO:0007669"/>
    <property type="project" value="TreeGrafter"/>
</dbReference>
<dbReference type="FunFam" id="3.10.20.90:FF:000017">
    <property type="entry name" value="partitioning defective 3 homolog isoform X2"/>
    <property type="match status" value="1"/>
</dbReference>
<evidence type="ECO:0000256" key="2">
    <source>
        <dbReference type="ARBA" id="ARBA00022737"/>
    </source>
</evidence>
<dbReference type="GO" id="GO:0043296">
    <property type="term" value="C:apical junction complex"/>
    <property type="evidence" value="ECO:0007669"/>
    <property type="project" value="TreeGrafter"/>
</dbReference>
<dbReference type="GO" id="GO:0005938">
    <property type="term" value="C:cell cortex"/>
    <property type="evidence" value="ECO:0007669"/>
    <property type="project" value="TreeGrafter"/>
</dbReference>
<dbReference type="AlphaFoldDB" id="A0A834CG62"/>
<evidence type="ECO:0000256" key="4">
    <source>
        <dbReference type="SAM" id="MobiDB-lite"/>
    </source>
</evidence>
<evidence type="ECO:0000256" key="1">
    <source>
        <dbReference type="ARBA" id="ARBA00022618"/>
    </source>
</evidence>
<sequence>MPALEATPMSVSNTDLTDKSGNVWMRKLTPLLEMKVTVCFGRTRVVVPCGDGVIKVQGLVEKATMRYRKAIAKDSSYWVQVHRLEHGDGGILDPDDMLCDVVDDKDRFVKWSQFAQFPPGKLLTGLSSTADATDRAAQPAAAAVRRGESFKCSSASPVRRGPPTPLVEKVLDNWGCHGNGGQVPSGHLRWLRIKPRVKLTKAKAGSQQLPRWYQNTAGGNQRLITLCVCVCVWAQIERQVGCSQSRKDEGRGAVKSRHDHKLGLLAAESATKPGRRCQGREAESGFGELSAGIL</sequence>
<dbReference type="GO" id="GO:0035091">
    <property type="term" value="F:phosphatidylinositol binding"/>
    <property type="evidence" value="ECO:0007669"/>
    <property type="project" value="TreeGrafter"/>
</dbReference>
<name>A0A834CG62_ORYME</name>
<accession>A0A834CG62</accession>
<dbReference type="GO" id="GO:0016324">
    <property type="term" value="C:apical plasma membrane"/>
    <property type="evidence" value="ECO:0007669"/>
    <property type="project" value="TreeGrafter"/>
</dbReference>
<dbReference type="InterPro" id="IPR021922">
    <property type="entry name" value="Par3/HAL_N"/>
</dbReference>
<keyword evidence="1" id="KW-0132">Cell division</keyword>
<dbReference type="GO" id="GO:0051301">
    <property type="term" value="P:cell division"/>
    <property type="evidence" value="ECO:0007669"/>
    <property type="project" value="UniProtKB-KW"/>
</dbReference>
<dbReference type="GO" id="GO:0030010">
    <property type="term" value="P:establishment of cell polarity"/>
    <property type="evidence" value="ECO:0007669"/>
    <property type="project" value="TreeGrafter"/>
</dbReference>
<keyword evidence="3" id="KW-0131">Cell cycle</keyword>
<keyword evidence="2" id="KW-0677">Repeat</keyword>
<comment type="caution">
    <text evidence="6">The sequence shown here is derived from an EMBL/GenBank/DDBJ whole genome shotgun (WGS) entry which is preliminary data.</text>
</comment>
<organism evidence="6 7">
    <name type="scientific">Oryzias melastigma</name>
    <name type="common">Marine medaka</name>
    <dbReference type="NCBI Taxonomy" id="30732"/>
    <lineage>
        <taxon>Eukaryota</taxon>
        <taxon>Metazoa</taxon>
        <taxon>Chordata</taxon>
        <taxon>Craniata</taxon>
        <taxon>Vertebrata</taxon>
        <taxon>Euteleostomi</taxon>
        <taxon>Actinopterygii</taxon>
        <taxon>Neopterygii</taxon>
        <taxon>Teleostei</taxon>
        <taxon>Neoteleostei</taxon>
        <taxon>Acanthomorphata</taxon>
        <taxon>Ovalentaria</taxon>
        <taxon>Atherinomorphae</taxon>
        <taxon>Beloniformes</taxon>
        <taxon>Adrianichthyidae</taxon>
        <taxon>Oryziinae</taxon>
        <taxon>Oryzias</taxon>
    </lineage>
</organism>
<feature type="region of interest" description="Disordered" evidence="4">
    <location>
        <begin position="274"/>
        <end position="294"/>
    </location>
</feature>
<dbReference type="GO" id="GO:0008104">
    <property type="term" value="P:intracellular protein localization"/>
    <property type="evidence" value="ECO:0007669"/>
    <property type="project" value="TreeGrafter"/>
</dbReference>
<dbReference type="GO" id="GO:0000226">
    <property type="term" value="P:microtubule cytoskeleton organization"/>
    <property type="evidence" value="ECO:0007669"/>
    <property type="project" value="TreeGrafter"/>
</dbReference>
<dbReference type="GO" id="GO:0007155">
    <property type="term" value="P:cell adhesion"/>
    <property type="evidence" value="ECO:0007669"/>
    <property type="project" value="TreeGrafter"/>
</dbReference>
<proteinExistence type="predicted"/>
<dbReference type="Proteomes" id="UP000646548">
    <property type="component" value="Unassembled WGS sequence"/>
</dbReference>
<evidence type="ECO:0000313" key="7">
    <source>
        <dbReference type="Proteomes" id="UP000646548"/>
    </source>
</evidence>
<protein>
    <submittedName>
        <fullName evidence="6">Partitioning defective 3-like</fullName>
    </submittedName>
</protein>
<dbReference type="GO" id="GO:0005912">
    <property type="term" value="C:adherens junction"/>
    <property type="evidence" value="ECO:0007669"/>
    <property type="project" value="TreeGrafter"/>
</dbReference>
<dbReference type="InterPro" id="IPR052213">
    <property type="entry name" value="PAR3"/>
</dbReference>
<dbReference type="Gene3D" id="3.10.20.90">
    <property type="entry name" value="Phosphatidylinositol 3-kinase Catalytic Subunit, Chain A, domain 1"/>
    <property type="match status" value="1"/>
</dbReference>
<dbReference type="PANTHER" id="PTHR16484:SF10">
    <property type="entry name" value="PARTITIONING DEFECTIVE 3 HOMOLOG"/>
    <property type="match status" value="1"/>
</dbReference>
<evidence type="ECO:0000313" key="6">
    <source>
        <dbReference type="EMBL" id="KAF6727983.1"/>
    </source>
</evidence>
<feature type="domain" description="Par3/HAL N-terminal" evidence="5">
    <location>
        <begin position="34"/>
        <end position="109"/>
    </location>
</feature>
<dbReference type="GO" id="GO:0051660">
    <property type="term" value="P:establishment of centrosome localization"/>
    <property type="evidence" value="ECO:0007669"/>
    <property type="project" value="TreeGrafter"/>
</dbReference>
<dbReference type="PANTHER" id="PTHR16484">
    <property type="entry name" value="PARTITIONING DEFECTIVE 3 RELATED"/>
    <property type="match status" value="1"/>
</dbReference>
<evidence type="ECO:0000256" key="3">
    <source>
        <dbReference type="ARBA" id="ARBA00023306"/>
    </source>
</evidence>